<evidence type="ECO:0000313" key="3">
    <source>
        <dbReference type="EMBL" id="CAE7501322.1"/>
    </source>
</evidence>
<dbReference type="Proteomes" id="UP000601435">
    <property type="component" value="Unassembled WGS sequence"/>
</dbReference>
<feature type="non-terminal residue" evidence="3">
    <location>
        <position position="484"/>
    </location>
</feature>
<evidence type="ECO:0000313" key="4">
    <source>
        <dbReference type="Proteomes" id="UP000601435"/>
    </source>
</evidence>
<evidence type="ECO:0000256" key="1">
    <source>
        <dbReference type="SAM" id="MobiDB-lite"/>
    </source>
</evidence>
<dbReference type="AlphaFoldDB" id="A0A812T1A2"/>
<reference evidence="3" key="1">
    <citation type="submission" date="2021-02" db="EMBL/GenBank/DDBJ databases">
        <authorList>
            <person name="Dougan E. K."/>
            <person name="Rhodes N."/>
            <person name="Thang M."/>
            <person name="Chan C."/>
        </authorList>
    </citation>
    <scope>NUCLEOTIDE SEQUENCE</scope>
</reference>
<dbReference type="Pfam" id="PF01399">
    <property type="entry name" value="PCI"/>
    <property type="match status" value="1"/>
</dbReference>
<dbReference type="PROSITE" id="PS50250">
    <property type="entry name" value="PCI"/>
    <property type="match status" value="1"/>
</dbReference>
<dbReference type="InterPro" id="IPR000717">
    <property type="entry name" value="PCI_dom"/>
</dbReference>
<keyword evidence="4" id="KW-1185">Reference proteome</keyword>
<dbReference type="SMART" id="SM00753">
    <property type="entry name" value="PAM"/>
    <property type="match status" value="1"/>
</dbReference>
<dbReference type="InterPro" id="IPR050871">
    <property type="entry name" value="26S_Proteasome/COP9_Components"/>
</dbReference>
<dbReference type="SUPFAM" id="SSF46785">
    <property type="entry name" value="Winged helix' DNA-binding domain"/>
    <property type="match status" value="1"/>
</dbReference>
<dbReference type="OrthoDB" id="194139at2759"/>
<sequence length="484" mass="55253">VPVMVTGARYARVSVKDKRKETAYHVPIETGQKMSDSDEFEYESDDDPYGGQEEEDGDEEAIQIENTFYEADDNKQNYPEQALEQFQRVVTLETARGSEVVWRFKALQNIVILCARIGRFEEMATRYRELLSYMDKVTRNDASEAINTVLDSVSSASDLTKLETIYELTLDALKATANQRLWFSTSVKLAKLHLEMGDVQKLQRLVKALHRTCQKPDGTDDVSKGSHLLEVYALEIQMCTLTKNSMRMKEIYPKTINLTSAIADPRNIAVIRESGGKMFMSEKKWEAAYNEFFEAFKNYQETGNASRAKIMLKYVVLANMLALSSINPFDSREAKVYQDDPEISAMASLRTAYEQNDIGTIDQLLTNPSYRILSDTFIRTYLQDLLRNIRLQVLQNIIKPYRCVSLDFLAKEINVTNEEVVSLLVQLILDEKIAARIDGIEGFLQVSSGRGEKAKQFTGLQKWVDSFERIHSSLHTKLNQMQHG</sequence>
<feature type="region of interest" description="Disordered" evidence="1">
    <location>
        <begin position="24"/>
        <end position="58"/>
    </location>
</feature>
<dbReference type="EMBL" id="CAJNJA010022876">
    <property type="protein sequence ID" value="CAE7501322.1"/>
    <property type="molecule type" value="Genomic_DNA"/>
</dbReference>
<dbReference type="Gene3D" id="1.25.40.570">
    <property type="match status" value="1"/>
</dbReference>
<dbReference type="PANTHER" id="PTHR10678">
    <property type="entry name" value="26S PROTEASOME NON-ATPASE REGULATORY SUBUNIT 11/COP9 SIGNALOSOME COMPLEX SUBUNIT 2"/>
    <property type="match status" value="1"/>
</dbReference>
<proteinExistence type="predicted"/>
<accession>A0A812T1A2</accession>
<protein>
    <submittedName>
        <fullName evidence="3">Csn2 protein</fullName>
    </submittedName>
</protein>
<organism evidence="3 4">
    <name type="scientific">Symbiodinium necroappetens</name>
    <dbReference type="NCBI Taxonomy" id="1628268"/>
    <lineage>
        <taxon>Eukaryota</taxon>
        <taxon>Sar</taxon>
        <taxon>Alveolata</taxon>
        <taxon>Dinophyceae</taxon>
        <taxon>Suessiales</taxon>
        <taxon>Symbiodiniaceae</taxon>
        <taxon>Symbiodinium</taxon>
    </lineage>
</organism>
<comment type="caution">
    <text evidence="3">The sequence shown here is derived from an EMBL/GenBank/DDBJ whole genome shotgun (WGS) entry which is preliminary data.</text>
</comment>
<dbReference type="InterPro" id="IPR036390">
    <property type="entry name" value="WH_DNA-bd_sf"/>
</dbReference>
<dbReference type="SMART" id="SM00088">
    <property type="entry name" value="PINT"/>
    <property type="match status" value="1"/>
</dbReference>
<feature type="compositionally biased region" description="Acidic residues" evidence="1">
    <location>
        <begin position="37"/>
        <end position="58"/>
    </location>
</feature>
<gene>
    <name evidence="3" type="primary">csn2</name>
    <name evidence="3" type="ORF">SNEC2469_LOCUS14274</name>
</gene>
<name>A0A812T1A2_9DINO</name>
<evidence type="ECO:0000259" key="2">
    <source>
        <dbReference type="PROSITE" id="PS50250"/>
    </source>
</evidence>
<feature type="domain" description="PCI" evidence="2">
    <location>
        <begin position="288"/>
        <end position="451"/>
    </location>
</feature>